<feature type="short sequence motif" description="GXGXXG" evidence="4">
    <location>
        <begin position="447"/>
        <end position="452"/>
    </location>
</feature>
<dbReference type="Pfam" id="PF01734">
    <property type="entry name" value="Patatin"/>
    <property type="match status" value="1"/>
</dbReference>
<evidence type="ECO:0000256" key="1">
    <source>
        <dbReference type="ARBA" id="ARBA00022801"/>
    </source>
</evidence>
<dbReference type="SUPFAM" id="SSF52151">
    <property type="entry name" value="FabD/lysophospholipase-like"/>
    <property type="match status" value="1"/>
</dbReference>
<feature type="short sequence motif" description="DGA/G" evidence="4">
    <location>
        <begin position="629"/>
        <end position="631"/>
    </location>
</feature>
<dbReference type="InterPro" id="IPR016035">
    <property type="entry name" value="Acyl_Trfase/lysoPLipase"/>
</dbReference>
<feature type="compositionally biased region" description="Polar residues" evidence="5">
    <location>
        <begin position="812"/>
        <end position="823"/>
    </location>
</feature>
<evidence type="ECO:0000259" key="6">
    <source>
        <dbReference type="PROSITE" id="PS51635"/>
    </source>
</evidence>
<sequence>MGCSRDSDSSEHAQSDEPVPESKKSVITLSSSTQSLQLMSIIKEIGESSEPCSLQADSEELVSKIWFKSQPIDRRFLYRAVQLQLQTDSRDHGHLESSPAGAGSWFELVVLKNAQSEEERKKDGKPLVFRSHDNRMDPLDNNGTLARHFGVVFDRRQELLDALELGNVIAVRVCVRSAGWQNHAQHGRLVVKLLDEDLFCPMSWTLSSGTQTAEIPKSIDDGVYSLVPSGRCHVQSTGDDQKTELWFTTPVFQQEVIPNIEDVQLITHAHHEGVPAEDATGTWCWFDLVVLENAEATKPRVKDGRALVWKSHDVPRTDITEDSEQIGKVFGKDHELLSVLEPGNVIGVRACARFSKWELDAHFARLVIRIANGVVHAPPPKPTVDWKAVSQLNRDLLAQLKDYLNDVTPDGEAPALSVEATLLRQELRADRKYGSDGRPLRLLSLDGGGVRGISSLHVLKAIMLRITGDANARPCDYFDMMAGTSTGGLIAIMLGRLRMTIDECIGAYEKLAAKIFDAGLIGQVIDGATTGARYSKDALEEAIKEVTKQYTGDPNAPMKDPKEDACKVFVLATRADDISNRVATHLRTYENKNVERSFDTYKIWEAARATSAAPTYFPRIKLDEYEYVDGGVGFNNPVLLLMGEARLHYGFARPFGCLVTIGTGMTPNVEIGGLLSTMTGLWELSMKTEHANKMAEPLCEKGTYYRFNVGEKIAEKRWVETVEPGYLGRLIGKQTQYIDHFTPENWVNLSIDLADYKRMGDLVRLTQKYISTDEQQKRVDKPWEVAYHEPGTYRVRYARYLTPHSSLSILDFKSPSQETSQETRAGRHNNSHLNNATDRQLKFVPTSSGKASSRHPALSLDTVKLDSLDLLLIGGHSFSSITIRGYIYAPLLLLSPRLSYLPSHLHLTRHFNHPLILQEMPHISMAQEAATRINIQDLHEDVLDHIFEEISDKMVADDDDRISLAACLLVSKTFRHFALPRLYFQIVISNSHLGAGNPRGISLLREVLSPPNNVDLEQVAAYIKILSIGFAAFENAEAKVQMSKDLLNHPDFVYILGQMHQETFGIFQFRFEFTYLPEGLKWSDLNPASQGAIQSLICSPFLTDLAIDCVDMLPRDLVVSSNVERLTLTRFSPQYIRHHATQVSASAPIIIDSPPGLERLVSDNTYQYNTVKGVKILEMRLPKATVSANALDLIKECADTLTQLVVDHTAIQKPFQELFPSFRLDNTPKLEYFYLQENCNYPSSEDTLISPMPFHQVLNVSAPMAFLRELHLGYWYVFIQDPYDLKKDPVWEKLDELLTGPMYPSLEMISITVHRRPPHDWESIDERRSKELTDYVRKLLPRLSSSRKAFHLKITTGNEGNPAYRLFFFGPGGFSLGVRN</sequence>
<gene>
    <name evidence="7" type="ORF">D9613_007164</name>
</gene>
<evidence type="ECO:0000313" key="8">
    <source>
        <dbReference type="Proteomes" id="UP000521872"/>
    </source>
</evidence>
<protein>
    <recommendedName>
        <fullName evidence="6">PNPLA domain-containing protein</fullName>
    </recommendedName>
</protein>
<dbReference type="GO" id="GO:0047499">
    <property type="term" value="F:calcium-independent phospholipase A2 activity"/>
    <property type="evidence" value="ECO:0007669"/>
    <property type="project" value="TreeGrafter"/>
</dbReference>
<organism evidence="7 8">
    <name type="scientific">Agrocybe pediades</name>
    <dbReference type="NCBI Taxonomy" id="84607"/>
    <lineage>
        <taxon>Eukaryota</taxon>
        <taxon>Fungi</taxon>
        <taxon>Dikarya</taxon>
        <taxon>Basidiomycota</taxon>
        <taxon>Agaricomycotina</taxon>
        <taxon>Agaricomycetes</taxon>
        <taxon>Agaricomycetidae</taxon>
        <taxon>Agaricales</taxon>
        <taxon>Agaricineae</taxon>
        <taxon>Strophariaceae</taxon>
        <taxon>Agrocybe</taxon>
    </lineage>
</organism>
<evidence type="ECO:0000256" key="5">
    <source>
        <dbReference type="SAM" id="MobiDB-lite"/>
    </source>
</evidence>
<feature type="region of interest" description="Disordered" evidence="5">
    <location>
        <begin position="812"/>
        <end position="839"/>
    </location>
</feature>
<reference evidence="7 8" key="1">
    <citation type="submission" date="2019-12" db="EMBL/GenBank/DDBJ databases">
        <authorList>
            <person name="Floudas D."/>
            <person name="Bentzer J."/>
            <person name="Ahren D."/>
            <person name="Johansson T."/>
            <person name="Persson P."/>
            <person name="Tunlid A."/>
        </authorList>
    </citation>
    <scope>NUCLEOTIDE SEQUENCE [LARGE SCALE GENOMIC DNA]</scope>
    <source>
        <strain evidence="7 8">CBS 102.39</strain>
    </source>
</reference>
<feature type="domain" description="PNPLA" evidence="6">
    <location>
        <begin position="443"/>
        <end position="642"/>
    </location>
</feature>
<keyword evidence="8" id="KW-1185">Reference proteome</keyword>
<dbReference type="GO" id="GO:0046486">
    <property type="term" value="P:glycerolipid metabolic process"/>
    <property type="evidence" value="ECO:0007669"/>
    <property type="project" value="UniProtKB-ARBA"/>
</dbReference>
<feature type="short sequence motif" description="GXSXG" evidence="4">
    <location>
        <begin position="483"/>
        <end position="487"/>
    </location>
</feature>
<dbReference type="PANTHER" id="PTHR24185:SF1">
    <property type="entry name" value="CALCIUM-INDEPENDENT PHOSPHOLIPASE A2-GAMMA"/>
    <property type="match status" value="1"/>
</dbReference>
<keyword evidence="2 4" id="KW-0442">Lipid degradation</keyword>
<dbReference type="PANTHER" id="PTHR24185">
    <property type="entry name" value="CALCIUM-INDEPENDENT PHOSPHOLIPASE A2-GAMMA"/>
    <property type="match status" value="1"/>
</dbReference>
<dbReference type="PROSITE" id="PS51635">
    <property type="entry name" value="PNPLA"/>
    <property type="match status" value="1"/>
</dbReference>
<dbReference type="GO" id="GO:0016042">
    <property type="term" value="P:lipid catabolic process"/>
    <property type="evidence" value="ECO:0007669"/>
    <property type="project" value="UniProtKB-UniRule"/>
</dbReference>
<evidence type="ECO:0000256" key="4">
    <source>
        <dbReference type="PROSITE-ProRule" id="PRU01161"/>
    </source>
</evidence>
<comment type="caution">
    <text evidence="7">The sequence shown here is derived from an EMBL/GenBank/DDBJ whole genome shotgun (WGS) entry which is preliminary data.</text>
</comment>
<evidence type="ECO:0000256" key="2">
    <source>
        <dbReference type="ARBA" id="ARBA00022963"/>
    </source>
</evidence>
<evidence type="ECO:0000313" key="7">
    <source>
        <dbReference type="EMBL" id="KAF4610648.1"/>
    </source>
</evidence>
<feature type="compositionally biased region" description="Basic and acidic residues" evidence="5">
    <location>
        <begin position="1"/>
        <end position="24"/>
    </location>
</feature>
<dbReference type="Proteomes" id="UP000521872">
    <property type="component" value="Unassembled WGS sequence"/>
</dbReference>
<feature type="region of interest" description="Disordered" evidence="5">
    <location>
        <begin position="1"/>
        <end position="27"/>
    </location>
</feature>
<dbReference type="GO" id="GO:0016020">
    <property type="term" value="C:membrane"/>
    <property type="evidence" value="ECO:0007669"/>
    <property type="project" value="TreeGrafter"/>
</dbReference>
<proteinExistence type="predicted"/>
<keyword evidence="1 4" id="KW-0378">Hydrolase</keyword>
<name>A0A8H4VID9_9AGAR</name>
<dbReference type="Gene3D" id="3.40.1090.10">
    <property type="entry name" value="Cytosolic phospholipase A2 catalytic domain"/>
    <property type="match status" value="1"/>
</dbReference>
<feature type="active site" description="Nucleophile" evidence="4">
    <location>
        <position position="485"/>
    </location>
</feature>
<evidence type="ECO:0000256" key="3">
    <source>
        <dbReference type="ARBA" id="ARBA00023098"/>
    </source>
</evidence>
<dbReference type="EMBL" id="JAACJL010000058">
    <property type="protein sequence ID" value="KAF4610648.1"/>
    <property type="molecule type" value="Genomic_DNA"/>
</dbReference>
<dbReference type="CDD" id="cd07216">
    <property type="entry name" value="Pat17_PNPLA8_PNPLA9_like3"/>
    <property type="match status" value="1"/>
</dbReference>
<accession>A0A8H4VID9</accession>
<dbReference type="GO" id="GO:0019369">
    <property type="term" value="P:arachidonate metabolic process"/>
    <property type="evidence" value="ECO:0007669"/>
    <property type="project" value="TreeGrafter"/>
</dbReference>
<dbReference type="InterPro" id="IPR002641">
    <property type="entry name" value="PNPLA_dom"/>
</dbReference>
<keyword evidence="3 4" id="KW-0443">Lipid metabolism</keyword>
<feature type="active site" description="Proton acceptor" evidence="4">
    <location>
        <position position="629"/>
    </location>
</feature>